<dbReference type="EMBL" id="AMCI01006204">
    <property type="protein sequence ID" value="EJW94737.1"/>
    <property type="molecule type" value="Genomic_DNA"/>
</dbReference>
<dbReference type="AlphaFoldDB" id="J9FYW2"/>
<keyword evidence="1" id="KW-1133">Transmembrane helix</keyword>
<protein>
    <submittedName>
        <fullName evidence="2">Uncharacterized protein</fullName>
    </submittedName>
</protein>
<accession>J9FYW2</accession>
<organism evidence="2">
    <name type="scientific">gut metagenome</name>
    <dbReference type="NCBI Taxonomy" id="749906"/>
    <lineage>
        <taxon>unclassified sequences</taxon>
        <taxon>metagenomes</taxon>
        <taxon>organismal metagenomes</taxon>
    </lineage>
</organism>
<keyword evidence="1" id="KW-0812">Transmembrane</keyword>
<name>J9FYW2_9ZZZZ</name>
<keyword evidence="1" id="KW-0472">Membrane</keyword>
<reference evidence="2" key="1">
    <citation type="journal article" date="2012" name="PLoS ONE">
        <title>Gene sets for utilization of primary and secondary nutrition supplies in the distal gut of endangered iberian lynx.</title>
        <authorList>
            <person name="Alcaide M."/>
            <person name="Messina E."/>
            <person name="Richter M."/>
            <person name="Bargiela R."/>
            <person name="Peplies J."/>
            <person name="Huws S.A."/>
            <person name="Newbold C.J."/>
            <person name="Golyshin P.N."/>
            <person name="Simon M.A."/>
            <person name="Lopez G."/>
            <person name="Yakimov M.M."/>
            <person name="Ferrer M."/>
        </authorList>
    </citation>
    <scope>NUCLEOTIDE SEQUENCE</scope>
</reference>
<comment type="caution">
    <text evidence="2">The sequence shown here is derived from an EMBL/GenBank/DDBJ whole genome shotgun (WGS) entry which is preliminary data.</text>
</comment>
<proteinExistence type="predicted"/>
<evidence type="ECO:0000313" key="2">
    <source>
        <dbReference type="EMBL" id="EJW94737.1"/>
    </source>
</evidence>
<feature type="transmembrane region" description="Helical" evidence="1">
    <location>
        <begin position="12"/>
        <end position="32"/>
    </location>
</feature>
<gene>
    <name evidence="2" type="ORF">EVA_17156</name>
</gene>
<sequence>MPAPTIIFLTKNYILLFSKLYTTFFRTLYYFFSKNKSYDD</sequence>
<evidence type="ECO:0000256" key="1">
    <source>
        <dbReference type="SAM" id="Phobius"/>
    </source>
</evidence>